<keyword evidence="2" id="KW-0238">DNA-binding</keyword>
<organism evidence="7 8">
    <name type="scientific">Triticum turgidum subsp. durum</name>
    <name type="common">Durum wheat</name>
    <name type="synonym">Triticum durum</name>
    <dbReference type="NCBI Taxonomy" id="4567"/>
    <lineage>
        <taxon>Eukaryota</taxon>
        <taxon>Viridiplantae</taxon>
        <taxon>Streptophyta</taxon>
        <taxon>Embryophyta</taxon>
        <taxon>Tracheophyta</taxon>
        <taxon>Spermatophyta</taxon>
        <taxon>Magnoliopsida</taxon>
        <taxon>Liliopsida</taxon>
        <taxon>Poales</taxon>
        <taxon>Poaceae</taxon>
        <taxon>BOP clade</taxon>
        <taxon>Pooideae</taxon>
        <taxon>Triticodae</taxon>
        <taxon>Triticeae</taxon>
        <taxon>Triticinae</taxon>
        <taxon>Triticum</taxon>
    </lineage>
</organism>
<dbReference type="GO" id="GO:0003677">
    <property type="term" value="F:DNA binding"/>
    <property type="evidence" value="ECO:0007669"/>
    <property type="project" value="UniProtKB-KW"/>
</dbReference>
<evidence type="ECO:0000259" key="6">
    <source>
        <dbReference type="PROSITE" id="PS51005"/>
    </source>
</evidence>
<feature type="domain" description="NAC" evidence="6">
    <location>
        <begin position="31"/>
        <end position="171"/>
    </location>
</feature>
<dbReference type="PANTHER" id="PTHR31744">
    <property type="entry name" value="PROTEIN CUP-SHAPED COTYLEDON 2-RELATED"/>
    <property type="match status" value="1"/>
</dbReference>
<dbReference type="InterPro" id="IPR036093">
    <property type="entry name" value="NAC_dom_sf"/>
</dbReference>
<feature type="compositionally biased region" description="Basic and acidic residues" evidence="5">
    <location>
        <begin position="342"/>
        <end position="352"/>
    </location>
</feature>
<protein>
    <recommendedName>
        <fullName evidence="6">NAC domain-containing protein</fullName>
    </recommendedName>
</protein>
<dbReference type="Pfam" id="PF02365">
    <property type="entry name" value="NAM"/>
    <property type="match status" value="1"/>
</dbReference>
<dbReference type="InterPro" id="IPR003441">
    <property type="entry name" value="NAC-dom"/>
</dbReference>
<dbReference type="Gramene" id="TRITD2Bv1G016210.1">
    <property type="protein sequence ID" value="TRITD2Bv1G016210.1"/>
    <property type="gene ID" value="TRITD2Bv1G016210"/>
</dbReference>
<evidence type="ECO:0000256" key="4">
    <source>
        <dbReference type="ARBA" id="ARBA00023242"/>
    </source>
</evidence>
<sequence length="412" mass="45845">MSCVLFYSSLLKLDIFSRTIMCPPLGTPTEMNYSISDSWSDEELVRFLAERKAEDSLPENVLVGMDLTLIHPLDSSPGNIWYLNQSDDQQPYGNGESDIRKAKGGYWKCIDVLRIPTSKSTAGVKFSLEFYEGEAPSGKRTQWLMHEYQVEQNDEAKVPQEYKSLCTIFMQGSKKLNTEDELLSLSTNAPNDHLESYLQYLADMEEQNVAVNSKIVSSSQQNSCSREGKDIYEDYSTADGVDFVNALANEDYIEMKDLLSSDGSASTSEFSSRRSEEYFDSDALLRELLNDQNTTREIHQDCNHNIAGPTKSDCVVISPPEQGLVHNHDNRAMVAGTSLEKAASDSERDQHSNEQCLDPHPPASSCSSNSHVEQSHSNSSSSSHGSTTSPQRNRSISKLGKIGKKYCCLGSF</sequence>
<proteinExistence type="predicted"/>
<dbReference type="PROSITE" id="PS51005">
    <property type="entry name" value="NAC"/>
    <property type="match status" value="1"/>
</dbReference>
<keyword evidence="4" id="KW-0539">Nucleus</keyword>
<dbReference type="OMA" id="DYKNLCT"/>
<keyword evidence="8" id="KW-1185">Reference proteome</keyword>
<evidence type="ECO:0000256" key="1">
    <source>
        <dbReference type="ARBA" id="ARBA00023015"/>
    </source>
</evidence>
<feature type="region of interest" description="Disordered" evidence="5">
    <location>
        <begin position="340"/>
        <end position="396"/>
    </location>
</feature>
<evidence type="ECO:0000256" key="2">
    <source>
        <dbReference type="ARBA" id="ARBA00023125"/>
    </source>
</evidence>
<dbReference type="EMBL" id="LT934114">
    <property type="protein sequence ID" value="VAH40984.1"/>
    <property type="molecule type" value="Genomic_DNA"/>
</dbReference>
<evidence type="ECO:0000313" key="7">
    <source>
        <dbReference type="EMBL" id="VAH40984.1"/>
    </source>
</evidence>
<feature type="compositionally biased region" description="Low complexity" evidence="5">
    <location>
        <begin position="364"/>
        <end position="389"/>
    </location>
</feature>
<keyword evidence="1" id="KW-0805">Transcription regulation</keyword>
<reference evidence="7 8" key="1">
    <citation type="submission" date="2017-09" db="EMBL/GenBank/DDBJ databases">
        <authorList>
            <consortium name="International Durum Wheat Genome Sequencing Consortium (IDWGSC)"/>
            <person name="Milanesi L."/>
        </authorList>
    </citation>
    <scope>NUCLEOTIDE SEQUENCE [LARGE SCALE GENOMIC DNA]</scope>
    <source>
        <strain evidence="8">cv. Svevo</strain>
    </source>
</reference>
<keyword evidence="3" id="KW-0804">Transcription</keyword>
<dbReference type="Proteomes" id="UP000324705">
    <property type="component" value="Chromosome 2B"/>
</dbReference>
<name>A0A9R1RGT8_TRITD</name>
<dbReference type="PANTHER" id="PTHR31744:SF115">
    <property type="entry name" value="NAC DOMAIN CONTAINING PROTEIN 38"/>
    <property type="match status" value="1"/>
</dbReference>
<dbReference type="SUPFAM" id="SSF101941">
    <property type="entry name" value="NAC domain"/>
    <property type="match status" value="1"/>
</dbReference>
<dbReference type="AlphaFoldDB" id="A0A9R1RGT8"/>
<evidence type="ECO:0000256" key="5">
    <source>
        <dbReference type="SAM" id="MobiDB-lite"/>
    </source>
</evidence>
<dbReference type="GO" id="GO:0006355">
    <property type="term" value="P:regulation of DNA-templated transcription"/>
    <property type="evidence" value="ECO:0007669"/>
    <property type="project" value="InterPro"/>
</dbReference>
<gene>
    <name evidence="7" type="ORF">TRITD_2Bv1G016210</name>
</gene>
<evidence type="ECO:0000256" key="3">
    <source>
        <dbReference type="ARBA" id="ARBA00023163"/>
    </source>
</evidence>
<evidence type="ECO:0000313" key="8">
    <source>
        <dbReference type="Proteomes" id="UP000324705"/>
    </source>
</evidence>
<accession>A0A9R1RGT8</accession>
<dbReference type="Gene3D" id="2.170.150.80">
    <property type="entry name" value="NAC domain"/>
    <property type="match status" value="1"/>
</dbReference>